<accession>A0A1B6LEN0</accession>
<dbReference type="EMBL" id="GEBQ01017829">
    <property type="protein sequence ID" value="JAT22148.1"/>
    <property type="molecule type" value="Transcribed_RNA"/>
</dbReference>
<dbReference type="AlphaFoldDB" id="A0A1B6LEN0"/>
<gene>
    <name evidence="2" type="ORF">g.54426</name>
</gene>
<dbReference type="SUPFAM" id="SSF56672">
    <property type="entry name" value="DNA/RNA polymerases"/>
    <property type="match status" value="1"/>
</dbReference>
<protein>
    <recommendedName>
        <fullName evidence="1">Reverse transcriptase Ty1/copia-type domain-containing protein</fullName>
    </recommendedName>
</protein>
<name>A0A1B6LEN0_9HEMI</name>
<dbReference type="GO" id="GO:0071897">
    <property type="term" value="P:DNA biosynthetic process"/>
    <property type="evidence" value="ECO:0007669"/>
    <property type="project" value="UniProtKB-ARBA"/>
</dbReference>
<dbReference type="InterPro" id="IPR013103">
    <property type="entry name" value="RVT_2"/>
</dbReference>
<organism evidence="2">
    <name type="scientific">Graphocephala atropunctata</name>
    <dbReference type="NCBI Taxonomy" id="36148"/>
    <lineage>
        <taxon>Eukaryota</taxon>
        <taxon>Metazoa</taxon>
        <taxon>Ecdysozoa</taxon>
        <taxon>Arthropoda</taxon>
        <taxon>Hexapoda</taxon>
        <taxon>Insecta</taxon>
        <taxon>Pterygota</taxon>
        <taxon>Neoptera</taxon>
        <taxon>Paraneoptera</taxon>
        <taxon>Hemiptera</taxon>
        <taxon>Auchenorrhyncha</taxon>
        <taxon>Membracoidea</taxon>
        <taxon>Cicadellidae</taxon>
        <taxon>Cicadellinae</taxon>
        <taxon>Cicadellini</taxon>
        <taxon>Graphocephala</taxon>
    </lineage>
</organism>
<evidence type="ECO:0000313" key="2">
    <source>
        <dbReference type="EMBL" id="JAT22148.1"/>
    </source>
</evidence>
<feature type="non-terminal residue" evidence="2">
    <location>
        <position position="139"/>
    </location>
</feature>
<feature type="domain" description="Reverse transcriptase Ty1/copia-type" evidence="1">
    <location>
        <begin position="20"/>
        <end position="139"/>
    </location>
</feature>
<evidence type="ECO:0000259" key="1">
    <source>
        <dbReference type="Pfam" id="PF07727"/>
    </source>
</evidence>
<dbReference type="InterPro" id="IPR043502">
    <property type="entry name" value="DNA/RNA_pol_sf"/>
</dbReference>
<proteinExistence type="predicted"/>
<sequence length="139" mass="16136">FEADLCSSGISEWHFKRRCVYIRRPEGIKGDSEVYKLKRALYGLRVSPKCWNDTINETVEKFGKRSKYDSCLYSAKGIYLLLFVDDALITIIGNLISHLYKEFNVKYLGDAKSFLGMEILRTENNIEVVQTKIIDRLLK</sequence>
<dbReference type="Pfam" id="PF07727">
    <property type="entry name" value="RVT_2"/>
    <property type="match status" value="1"/>
</dbReference>
<reference evidence="2" key="1">
    <citation type="submission" date="2015-11" db="EMBL/GenBank/DDBJ databases">
        <title>De novo transcriptome assembly of four potential Pierce s Disease insect vectors from Arizona vineyards.</title>
        <authorList>
            <person name="Tassone E.E."/>
        </authorList>
    </citation>
    <scope>NUCLEOTIDE SEQUENCE</scope>
</reference>
<feature type="non-terminal residue" evidence="2">
    <location>
        <position position="1"/>
    </location>
</feature>